<dbReference type="PROSITE" id="PS50280">
    <property type="entry name" value="SET"/>
    <property type="match status" value="1"/>
</dbReference>
<dbReference type="Gene3D" id="2.170.270.10">
    <property type="entry name" value="SET domain"/>
    <property type="match status" value="1"/>
</dbReference>
<evidence type="ECO:0000256" key="9">
    <source>
        <dbReference type="ARBA" id="ARBA00022833"/>
    </source>
</evidence>
<dbReference type="GO" id="GO:0008170">
    <property type="term" value="F:N-methyltransferase activity"/>
    <property type="evidence" value="ECO:0007669"/>
    <property type="project" value="UniProtKB-ARBA"/>
</dbReference>
<dbReference type="GO" id="GO:0032259">
    <property type="term" value="P:methylation"/>
    <property type="evidence" value="ECO:0007669"/>
    <property type="project" value="UniProtKB-KW"/>
</dbReference>
<protein>
    <recommendedName>
        <fullName evidence="13">Protein-lysine N-methyltransferase SMYD4</fullName>
    </recommendedName>
    <alternativeName>
        <fullName evidence="14">SET and MYND domain-containing protein 4</fullName>
    </alternativeName>
</protein>
<feature type="domain" description="MYND-type" evidence="17">
    <location>
        <begin position="267"/>
        <end position="306"/>
    </location>
</feature>
<evidence type="ECO:0000313" key="18">
    <source>
        <dbReference type="Proteomes" id="UP000694925"/>
    </source>
</evidence>
<dbReference type="Proteomes" id="UP000694925">
    <property type="component" value="Unplaced"/>
</dbReference>
<keyword evidence="9" id="KW-0862">Zinc</keyword>
<dbReference type="PANTHER" id="PTHR46165:SF2">
    <property type="entry name" value="SET AND MYND DOMAIN-CONTAINING PROTEIN 4"/>
    <property type="match status" value="1"/>
</dbReference>
<evidence type="ECO:0000256" key="14">
    <source>
        <dbReference type="ARBA" id="ARBA00093680"/>
    </source>
</evidence>
<keyword evidence="4" id="KW-0489">Methyltransferase</keyword>
<evidence type="ECO:0000259" key="16">
    <source>
        <dbReference type="PROSITE" id="PS50280"/>
    </source>
</evidence>
<keyword evidence="6" id="KW-0949">S-adenosyl-L-methionine</keyword>
<dbReference type="RefSeq" id="XP_017884795.1">
    <property type="nucleotide sequence ID" value="XM_018029306.2"/>
</dbReference>
<evidence type="ECO:0000256" key="6">
    <source>
        <dbReference type="ARBA" id="ARBA00022691"/>
    </source>
</evidence>
<dbReference type="SMART" id="SM00317">
    <property type="entry name" value="SET"/>
    <property type="match status" value="1"/>
</dbReference>
<evidence type="ECO:0000256" key="7">
    <source>
        <dbReference type="ARBA" id="ARBA00022723"/>
    </source>
</evidence>
<evidence type="ECO:0000256" key="2">
    <source>
        <dbReference type="ARBA" id="ARBA00004496"/>
    </source>
</evidence>
<dbReference type="Gene3D" id="1.10.220.160">
    <property type="match status" value="1"/>
</dbReference>
<dbReference type="InterPro" id="IPR002893">
    <property type="entry name" value="Znf_MYND"/>
</dbReference>
<evidence type="ECO:0000256" key="12">
    <source>
        <dbReference type="ARBA" id="ARBA00093423"/>
    </source>
</evidence>
<dbReference type="AlphaFoldDB" id="A0AAJ7NAD3"/>
<evidence type="ECO:0000256" key="11">
    <source>
        <dbReference type="ARBA" id="ARBA00048985"/>
    </source>
</evidence>
<proteinExistence type="predicted"/>
<reference evidence="19" key="1">
    <citation type="submission" date="2025-08" db="UniProtKB">
        <authorList>
            <consortium name="RefSeq"/>
        </authorList>
    </citation>
    <scope>IDENTIFICATION</scope>
    <source>
        <tissue evidence="19">Whole body</tissue>
    </source>
</reference>
<dbReference type="GO" id="GO:0005737">
    <property type="term" value="C:cytoplasm"/>
    <property type="evidence" value="ECO:0007669"/>
    <property type="project" value="UniProtKB-SubCell"/>
</dbReference>
<dbReference type="GO" id="GO:0008757">
    <property type="term" value="F:S-adenosylmethionine-dependent methyltransferase activity"/>
    <property type="evidence" value="ECO:0007669"/>
    <property type="project" value="UniProtKB-ARBA"/>
</dbReference>
<dbReference type="InterPro" id="IPR001214">
    <property type="entry name" value="SET_dom"/>
</dbReference>
<evidence type="ECO:0000313" key="19">
    <source>
        <dbReference type="RefSeq" id="XP_017884795.1"/>
    </source>
</evidence>
<keyword evidence="5" id="KW-0808">Transferase</keyword>
<name>A0AAJ7NAD3_9HYME</name>
<keyword evidence="18" id="KW-1185">Reference proteome</keyword>
<dbReference type="KEGG" id="ccal:108627813"/>
<gene>
    <name evidence="19" type="primary">LOC108627813</name>
</gene>
<dbReference type="InterPro" id="IPR044421">
    <property type="entry name" value="SMYD4_SET"/>
</dbReference>
<dbReference type="Gene3D" id="1.25.40.10">
    <property type="entry name" value="Tetratricopeptide repeat domain"/>
    <property type="match status" value="1"/>
</dbReference>
<evidence type="ECO:0000256" key="4">
    <source>
        <dbReference type="ARBA" id="ARBA00022603"/>
    </source>
</evidence>
<organism evidence="18 19">
    <name type="scientific">Ceratina calcarata</name>
    <dbReference type="NCBI Taxonomy" id="156304"/>
    <lineage>
        <taxon>Eukaryota</taxon>
        <taxon>Metazoa</taxon>
        <taxon>Ecdysozoa</taxon>
        <taxon>Arthropoda</taxon>
        <taxon>Hexapoda</taxon>
        <taxon>Insecta</taxon>
        <taxon>Pterygota</taxon>
        <taxon>Neoptera</taxon>
        <taxon>Endopterygota</taxon>
        <taxon>Hymenoptera</taxon>
        <taxon>Apocrita</taxon>
        <taxon>Aculeata</taxon>
        <taxon>Apoidea</taxon>
        <taxon>Anthophila</taxon>
        <taxon>Apidae</taxon>
        <taxon>Ceratina</taxon>
        <taxon>Zadontomerus</taxon>
    </lineage>
</organism>
<dbReference type="PROSITE" id="PS50865">
    <property type="entry name" value="ZF_MYND_2"/>
    <property type="match status" value="1"/>
</dbReference>
<dbReference type="Pfam" id="PF01753">
    <property type="entry name" value="zf-MYND"/>
    <property type="match status" value="1"/>
</dbReference>
<comment type="subcellular location">
    <subcellularLocation>
        <location evidence="2">Cytoplasm</location>
    </subcellularLocation>
    <subcellularLocation>
        <location evidence="1">Nucleus</location>
    </subcellularLocation>
</comment>
<sequence>MDEVLGTLNKILIATSKHQELVSEYETLRADEERIKFTLDVMSKYKIFPKEQCDSKDAKQSEKFRQEGNRLFVSTPLTNNTCVEVHKLYTKSVAYAPCPSQNLALAYANRSAILVKLHKYEMSLQDIDRALTLTCPDNVRAKLCVRKIECLNALRDPKVKNSIEEARCSLEGLCLDDTLRKKFIEQLDSMKMARNVRKRGDLKQPPVPEINNRNVEVPCASDAVRIEYNEEYGRHVVATRDIKPGEVVVVEKPYSLMLTYENVYSHCSNCLEVSWANIPCDHCTFSMYCSEDCKTTHWKKYHDIECAVFPFVWKMDSSNLDLCSVRLTIQAVREFASIEELRKELIQVDNCDDPRTKGFSNDGIFASDKYRSVLSLVTNTEKRSVRDLFRRSLDSCFILWYLATRTNLFGNLLERDLSALTDNNDAVFVGSLVLRHQQLIPSNGHTFTEERGLEEAARRGFGIMPFLSLMNHSCSPNISRDCTSKHIVVRAMYPIKRGEQLFENYGPHFALTPKDARQTELLKQYYFKCNCIPCQEDWPLYYNLKSYKELAKTKADEAKISHVLRKFGAYVDLAMVGDMLDKHVVDDLLKMIQVIHDLVPMPCEEMSHVVETLKRVYGLNGNRYDVPKL</sequence>
<dbReference type="SUPFAM" id="SSF82199">
    <property type="entry name" value="SET domain"/>
    <property type="match status" value="1"/>
</dbReference>
<keyword evidence="8 15" id="KW-0863">Zinc-finger</keyword>
<dbReference type="GO" id="GO:0042826">
    <property type="term" value="F:histone deacetylase binding"/>
    <property type="evidence" value="ECO:0007669"/>
    <property type="project" value="TreeGrafter"/>
</dbReference>
<keyword evidence="3" id="KW-0963">Cytoplasm</keyword>
<dbReference type="InterPro" id="IPR011990">
    <property type="entry name" value="TPR-like_helical_dom_sf"/>
</dbReference>
<comment type="catalytic activity">
    <reaction evidence="11">
        <text>L-lysyl-[protein] + S-adenosyl-L-methionine = N(6)-methyl-L-lysyl-[protein] + S-adenosyl-L-homocysteine + H(+)</text>
        <dbReference type="Rhea" id="RHEA:51736"/>
        <dbReference type="Rhea" id="RHEA-COMP:9752"/>
        <dbReference type="Rhea" id="RHEA-COMP:13053"/>
        <dbReference type="ChEBI" id="CHEBI:15378"/>
        <dbReference type="ChEBI" id="CHEBI:29969"/>
        <dbReference type="ChEBI" id="CHEBI:57856"/>
        <dbReference type="ChEBI" id="CHEBI:59789"/>
        <dbReference type="ChEBI" id="CHEBI:61929"/>
    </reaction>
</comment>
<evidence type="ECO:0000256" key="13">
    <source>
        <dbReference type="ARBA" id="ARBA00093635"/>
    </source>
</evidence>
<dbReference type="CDD" id="cd10536">
    <property type="entry name" value="SET_SMYD4"/>
    <property type="match status" value="1"/>
</dbReference>
<dbReference type="Pfam" id="PF00856">
    <property type="entry name" value="SET"/>
    <property type="match status" value="1"/>
</dbReference>
<accession>A0AAJ7NAD3</accession>
<evidence type="ECO:0000256" key="15">
    <source>
        <dbReference type="PROSITE-ProRule" id="PRU00134"/>
    </source>
</evidence>
<evidence type="ECO:0000256" key="5">
    <source>
        <dbReference type="ARBA" id="ARBA00022679"/>
    </source>
</evidence>
<evidence type="ECO:0000256" key="1">
    <source>
        <dbReference type="ARBA" id="ARBA00004123"/>
    </source>
</evidence>
<dbReference type="GO" id="GO:0008276">
    <property type="term" value="F:protein methyltransferase activity"/>
    <property type="evidence" value="ECO:0007669"/>
    <property type="project" value="UniProtKB-ARBA"/>
</dbReference>
<evidence type="ECO:0000256" key="3">
    <source>
        <dbReference type="ARBA" id="ARBA00022490"/>
    </source>
</evidence>
<keyword evidence="7" id="KW-0479">Metal-binding</keyword>
<dbReference type="GO" id="GO:0008270">
    <property type="term" value="F:zinc ion binding"/>
    <property type="evidence" value="ECO:0007669"/>
    <property type="project" value="UniProtKB-KW"/>
</dbReference>
<evidence type="ECO:0000256" key="10">
    <source>
        <dbReference type="ARBA" id="ARBA00023242"/>
    </source>
</evidence>
<dbReference type="InterPro" id="IPR052097">
    <property type="entry name" value="SET-MYND_domain_protein"/>
</dbReference>
<dbReference type="SUPFAM" id="SSF48452">
    <property type="entry name" value="TPR-like"/>
    <property type="match status" value="1"/>
</dbReference>
<dbReference type="PANTHER" id="PTHR46165">
    <property type="entry name" value="SET AND MYND DOMAIN-CONTAINING PROTEIN 4"/>
    <property type="match status" value="1"/>
</dbReference>
<keyword evidence="10" id="KW-0539">Nucleus</keyword>
<evidence type="ECO:0000259" key="17">
    <source>
        <dbReference type="PROSITE" id="PS50865"/>
    </source>
</evidence>
<dbReference type="Gene3D" id="6.10.140.2220">
    <property type="match status" value="1"/>
</dbReference>
<comment type="function">
    <text evidence="12">Protein-lysine N-methyltransferase. Monomethylates PRMT5, modulating its transcriptional activity. May also act as a histone methyltransferase. Plays a critical role in cardiac development. Acts as a key epigenetic regulator of gene expression during cardiac development via its dual activities as a methyltransferase and negative regulator of HDAC1.</text>
</comment>
<dbReference type="GO" id="GO:0005634">
    <property type="term" value="C:nucleus"/>
    <property type="evidence" value="ECO:0007669"/>
    <property type="project" value="UniProtKB-SubCell"/>
</dbReference>
<dbReference type="InterPro" id="IPR046341">
    <property type="entry name" value="SET_dom_sf"/>
</dbReference>
<evidence type="ECO:0000256" key="8">
    <source>
        <dbReference type="ARBA" id="ARBA00022771"/>
    </source>
</evidence>
<feature type="domain" description="SET" evidence="16">
    <location>
        <begin position="222"/>
        <end position="506"/>
    </location>
</feature>
<dbReference type="GeneID" id="108627813"/>